<dbReference type="KEGG" id="sml:Smlt4548"/>
<protein>
    <submittedName>
        <fullName evidence="2">Phage-related protein</fullName>
    </submittedName>
</protein>
<evidence type="ECO:0000313" key="2">
    <source>
        <dbReference type="EMBL" id="CAQ47903.1"/>
    </source>
</evidence>
<feature type="region of interest" description="Disordered" evidence="1">
    <location>
        <begin position="1"/>
        <end position="39"/>
    </location>
</feature>
<feature type="compositionally biased region" description="Basic and acidic residues" evidence="1">
    <location>
        <begin position="18"/>
        <end position="27"/>
    </location>
</feature>
<dbReference type="EnsemblBacteria" id="CAQ47903">
    <property type="protein sequence ID" value="CAQ47903"/>
    <property type="gene ID" value="Smlt4548"/>
</dbReference>
<dbReference type="EMBL" id="AM743169">
    <property type="protein sequence ID" value="CAQ47903.1"/>
    <property type="molecule type" value="Genomic_DNA"/>
</dbReference>
<dbReference type="HOGENOM" id="CLU_3317785_0_0_6"/>
<accession>B2FMM8</accession>
<evidence type="ECO:0000313" key="3">
    <source>
        <dbReference type="Proteomes" id="UP000008840"/>
    </source>
</evidence>
<dbReference type="Proteomes" id="UP000008840">
    <property type="component" value="Chromosome"/>
</dbReference>
<sequence>MLFPNPLAPDVDTPGYHNDNRSYEQERQGPTVCSCRHHS</sequence>
<dbReference type="AlphaFoldDB" id="B2FMM8"/>
<gene>
    <name evidence="2" type="ordered locus">Smlt4548</name>
</gene>
<keyword evidence="3" id="KW-1185">Reference proteome</keyword>
<proteinExistence type="predicted"/>
<organism evidence="2 3">
    <name type="scientific">Stenotrophomonas maltophilia (strain K279a)</name>
    <dbReference type="NCBI Taxonomy" id="522373"/>
    <lineage>
        <taxon>Bacteria</taxon>
        <taxon>Pseudomonadati</taxon>
        <taxon>Pseudomonadota</taxon>
        <taxon>Gammaproteobacteria</taxon>
        <taxon>Lysobacterales</taxon>
        <taxon>Lysobacteraceae</taxon>
        <taxon>Stenotrophomonas</taxon>
        <taxon>Stenotrophomonas maltophilia group</taxon>
    </lineage>
</organism>
<reference evidence="2 3" key="1">
    <citation type="journal article" date="2008" name="Genome Biol.">
        <title>The complete genome, comparative and functional analysis of Stenotrophomonas maltophilia reveals an organism heavily shielded by drug resistance determinants.</title>
        <authorList>
            <person name="Crossman L.C."/>
            <person name="Gould V.C."/>
            <person name="Dow J.M."/>
            <person name="Vernikos G.S."/>
            <person name="Okazaki A."/>
            <person name="Sebaihia M."/>
            <person name="Saunders D."/>
            <person name="Arrowsmith C."/>
            <person name="Carver T."/>
            <person name="Peters N."/>
            <person name="Adlem E."/>
            <person name="Kerhornou A."/>
            <person name="Lord A."/>
            <person name="Murphy L."/>
            <person name="Seeger K."/>
            <person name="Squares R."/>
            <person name="Rutter S."/>
            <person name="Quail M.A."/>
            <person name="Rajandream M.A."/>
            <person name="Harris D."/>
            <person name="Churcher C."/>
            <person name="Bentley S.D."/>
            <person name="Parkhill J."/>
            <person name="Thomson N.R."/>
            <person name="Avison M.B."/>
        </authorList>
    </citation>
    <scope>NUCLEOTIDE SEQUENCE [LARGE SCALE GENOMIC DNA]</scope>
    <source>
        <strain evidence="2 3">K279a</strain>
    </source>
</reference>
<name>B2FMM8_STRMK</name>
<evidence type="ECO:0000256" key="1">
    <source>
        <dbReference type="SAM" id="MobiDB-lite"/>
    </source>
</evidence>